<dbReference type="AlphaFoldDB" id="A0A1V5SR39"/>
<dbReference type="Pfam" id="PF04199">
    <property type="entry name" value="Cyclase"/>
    <property type="match status" value="1"/>
</dbReference>
<dbReference type="PANTHER" id="PTHR31118:SF12">
    <property type="entry name" value="CYCLASE-LIKE PROTEIN 2"/>
    <property type="match status" value="1"/>
</dbReference>
<dbReference type="EC" id="3.5.1.9" evidence="1"/>
<organism evidence="1">
    <name type="scientific">Candidatus Atribacter allofermentans</name>
    <dbReference type="NCBI Taxonomy" id="1852833"/>
    <lineage>
        <taxon>Bacteria</taxon>
        <taxon>Pseudomonadati</taxon>
        <taxon>Atribacterota</taxon>
        <taxon>Atribacteria</taxon>
        <taxon>Atribacterales</taxon>
        <taxon>Atribacteraceae</taxon>
        <taxon>Atribacter</taxon>
    </lineage>
</organism>
<dbReference type="InterPro" id="IPR037175">
    <property type="entry name" value="KFase_sf"/>
</dbReference>
<keyword evidence="1" id="KW-0378">Hydrolase</keyword>
<dbReference type="EMBL" id="MWBQ01000118">
    <property type="protein sequence ID" value="OQA56422.1"/>
    <property type="molecule type" value="Genomic_DNA"/>
</dbReference>
<reference evidence="1" key="1">
    <citation type="submission" date="2017-02" db="EMBL/GenBank/DDBJ databases">
        <title>Delving into the versatile metabolic prowess of the omnipresent phylum Bacteroidetes.</title>
        <authorList>
            <person name="Nobu M.K."/>
            <person name="Mei R."/>
            <person name="Narihiro T."/>
            <person name="Kuroda K."/>
            <person name="Liu W.-T."/>
        </authorList>
    </citation>
    <scope>NUCLEOTIDE SEQUENCE</scope>
    <source>
        <strain evidence="1">ADurb.Bin276</strain>
    </source>
</reference>
<dbReference type="Gene3D" id="3.50.30.50">
    <property type="entry name" value="Putative cyclase"/>
    <property type="match status" value="1"/>
</dbReference>
<dbReference type="GO" id="GO:0004061">
    <property type="term" value="F:arylformamidase activity"/>
    <property type="evidence" value="ECO:0007669"/>
    <property type="project" value="UniProtKB-EC"/>
</dbReference>
<proteinExistence type="predicted"/>
<dbReference type="SUPFAM" id="SSF102198">
    <property type="entry name" value="Putative cyclase"/>
    <property type="match status" value="1"/>
</dbReference>
<accession>A0A1V5SR39</accession>
<evidence type="ECO:0000313" key="1">
    <source>
        <dbReference type="EMBL" id="OQA56422.1"/>
    </source>
</evidence>
<dbReference type="PANTHER" id="PTHR31118">
    <property type="entry name" value="CYCLASE-LIKE PROTEIN 2"/>
    <property type="match status" value="1"/>
</dbReference>
<protein>
    <submittedName>
        <fullName evidence="1">Kynurenine formamidase</fullName>
        <ecNumber evidence="1">3.5.1.9</ecNumber>
    </submittedName>
</protein>
<comment type="caution">
    <text evidence="1">The sequence shown here is derived from an EMBL/GenBank/DDBJ whole genome shotgun (WGS) entry which is preliminary data.</text>
</comment>
<dbReference type="Proteomes" id="UP000485569">
    <property type="component" value="Unassembled WGS sequence"/>
</dbReference>
<sequence>MDMIDISMVISPEMPTYKGITERKPNIEVTNTIDQGSNESRLSILHHTGTHVDAPFHMLSQGKTIDLYPLQHFEGKAIVLELSNLEKIEAEHLLPYETKISTVDFLLLKTDNSLQQLHPKKFVFLGESGAGFLSKKFLKGVGIDSLGIERDQPQHPTHRLLLENDILIFEGLVLSHVNPGFYWFSGYPLKIKAADGSPIRAFLRTISNE</sequence>
<name>A0A1V5SR39_9BACT</name>
<dbReference type="GO" id="GO:0019441">
    <property type="term" value="P:L-tryptophan catabolic process to kynurenine"/>
    <property type="evidence" value="ECO:0007669"/>
    <property type="project" value="InterPro"/>
</dbReference>
<dbReference type="InterPro" id="IPR007325">
    <property type="entry name" value="KFase/CYL"/>
</dbReference>
<gene>
    <name evidence="1" type="primary">kynB_3</name>
    <name evidence="1" type="ORF">BWY41_01485</name>
</gene>